<proteinExistence type="inferred from homology"/>
<dbReference type="Gene3D" id="3.20.20.70">
    <property type="entry name" value="Aldolase class I"/>
    <property type="match status" value="1"/>
</dbReference>
<keyword evidence="2" id="KW-0285">Flavoprotein</keyword>
<dbReference type="InterPro" id="IPR037396">
    <property type="entry name" value="FMN_HAD"/>
</dbReference>
<dbReference type="PROSITE" id="PS51349">
    <property type="entry name" value="FMN_HYDROXY_ACID_DH_2"/>
    <property type="match status" value="1"/>
</dbReference>
<dbReference type="InterPro" id="IPR012133">
    <property type="entry name" value="Alpha-hydoxy_acid_DH_FMN"/>
</dbReference>
<organism evidence="7">
    <name type="scientific">freshwater metagenome</name>
    <dbReference type="NCBI Taxonomy" id="449393"/>
    <lineage>
        <taxon>unclassified sequences</taxon>
        <taxon>metagenomes</taxon>
        <taxon>ecological metagenomes</taxon>
    </lineage>
</organism>
<evidence type="ECO:0000256" key="4">
    <source>
        <dbReference type="ARBA" id="ARBA00023002"/>
    </source>
</evidence>
<dbReference type="GO" id="GO:0016614">
    <property type="term" value="F:oxidoreductase activity, acting on CH-OH group of donors"/>
    <property type="evidence" value="ECO:0007669"/>
    <property type="project" value="UniProtKB-ARBA"/>
</dbReference>
<dbReference type="PROSITE" id="PS00557">
    <property type="entry name" value="FMN_HYDROXY_ACID_DH_1"/>
    <property type="match status" value="1"/>
</dbReference>
<keyword evidence="3" id="KW-0288">FMN</keyword>
<name>A0A6J7JSM8_9ZZZZ</name>
<dbReference type="Pfam" id="PF01070">
    <property type="entry name" value="FMN_dh"/>
    <property type="match status" value="1"/>
</dbReference>
<dbReference type="EMBL" id="CAFBNE010000033">
    <property type="protein sequence ID" value="CAB4946808.1"/>
    <property type="molecule type" value="Genomic_DNA"/>
</dbReference>
<reference evidence="7" key="1">
    <citation type="submission" date="2020-05" db="EMBL/GenBank/DDBJ databases">
        <authorList>
            <person name="Chiriac C."/>
            <person name="Salcher M."/>
            <person name="Ghai R."/>
            <person name="Kavagutti S V."/>
        </authorList>
    </citation>
    <scope>NUCLEOTIDE SEQUENCE</scope>
</reference>
<protein>
    <submittedName>
        <fullName evidence="7">Unannotated protein</fullName>
    </submittedName>
</protein>
<evidence type="ECO:0000259" key="6">
    <source>
        <dbReference type="PROSITE" id="PS51349"/>
    </source>
</evidence>
<gene>
    <name evidence="7" type="ORF">UFOPK3772_01284</name>
</gene>
<dbReference type="PANTHER" id="PTHR10578:SF107">
    <property type="entry name" value="2-HYDROXYACID OXIDASE 1"/>
    <property type="match status" value="1"/>
</dbReference>
<dbReference type="SUPFAM" id="SSF51395">
    <property type="entry name" value="FMN-linked oxidoreductases"/>
    <property type="match status" value="1"/>
</dbReference>
<comment type="similarity">
    <text evidence="5">Belongs to the FMN-dependent alpha-hydroxy acid dehydrogenase family.</text>
</comment>
<evidence type="ECO:0000256" key="1">
    <source>
        <dbReference type="ARBA" id="ARBA00001917"/>
    </source>
</evidence>
<dbReference type="GO" id="GO:0010181">
    <property type="term" value="F:FMN binding"/>
    <property type="evidence" value="ECO:0007669"/>
    <property type="project" value="InterPro"/>
</dbReference>
<evidence type="ECO:0000256" key="5">
    <source>
        <dbReference type="ARBA" id="ARBA00024042"/>
    </source>
</evidence>
<dbReference type="InterPro" id="IPR008259">
    <property type="entry name" value="FMN_hydac_DH_AS"/>
</dbReference>
<dbReference type="InterPro" id="IPR013785">
    <property type="entry name" value="Aldolase_TIM"/>
</dbReference>
<dbReference type="AlphaFoldDB" id="A0A6J7JSM8"/>
<dbReference type="InterPro" id="IPR000262">
    <property type="entry name" value="FMN-dep_DH"/>
</dbReference>
<accession>A0A6J7JSM8</accession>
<evidence type="ECO:0000256" key="2">
    <source>
        <dbReference type="ARBA" id="ARBA00022630"/>
    </source>
</evidence>
<comment type="cofactor">
    <cofactor evidence="1">
        <name>FMN</name>
        <dbReference type="ChEBI" id="CHEBI:58210"/>
    </cofactor>
</comment>
<dbReference type="PIRSF" id="PIRSF000138">
    <property type="entry name" value="Al-hdrx_acd_dh"/>
    <property type="match status" value="1"/>
</dbReference>
<feature type="domain" description="FMN hydroxy acid dehydrogenase" evidence="6">
    <location>
        <begin position="28"/>
        <end position="403"/>
    </location>
</feature>
<sequence length="403" mass="43553">MVDRRLPRPGEILPLIGRRDRSLTRLQARLERCASIGDIRELARRRVPRSVFDYTDGAAGSELTLRRSVEAYSRVEFTPRVLRDVSSVDLSVEMLGRRSALPFALGPTGFTRMMHHVGEPAVAKVAGEAGIPYALSTLGTTSVEALAQAAPGTRRWFQLYVWRDRVASEALVKRVELAGYDTLILTVDTAVGGIRLRDVRNGLTIPPQLTLSTLAGMALYPRWWGNLLTTRPLEFASLSSTGGTVGDLLTKVFDPAITGADITWLRSIWPGKLVLKGVQSVEDAVIAVDLGVDAVILSNHGGRQIDRGNVPLEILPSVVDAVGDRIEVYVDGGITCGADIVAALAFGATGALIGRGYLYGLMAGGEDGVRRVVSILEKEIRTTMQLLGVTSVGELDRSCVRLR</sequence>
<dbReference type="PANTHER" id="PTHR10578">
    <property type="entry name" value="S -2-HYDROXY-ACID OXIDASE-RELATED"/>
    <property type="match status" value="1"/>
</dbReference>
<keyword evidence="4" id="KW-0560">Oxidoreductase</keyword>
<evidence type="ECO:0000256" key="3">
    <source>
        <dbReference type="ARBA" id="ARBA00022643"/>
    </source>
</evidence>
<evidence type="ECO:0000313" key="7">
    <source>
        <dbReference type="EMBL" id="CAB4946808.1"/>
    </source>
</evidence>
<dbReference type="CDD" id="cd02809">
    <property type="entry name" value="alpha_hydroxyacid_oxid_FMN"/>
    <property type="match status" value="1"/>
</dbReference>
<dbReference type="FunFam" id="3.20.20.70:FF:000029">
    <property type="entry name" value="L-lactate dehydrogenase"/>
    <property type="match status" value="1"/>
</dbReference>